<name>A0A1T4U4B1_9BACT</name>
<reference evidence="2" key="1">
    <citation type="submission" date="2017-02" db="EMBL/GenBank/DDBJ databases">
        <authorList>
            <person name="Varghese N."/>
            <person name="Submissions S."/>
        </authorList>
    </citation>
    <scope>NUCLEOTIDE SEQUENCE [LARGE SCALE GENOMIC DNA]</scope>
    <source>
        <strain evidence="2">DSM 22224</strain>
    </source>
</reference>
<keyword evidence="2" id="KW-1185">Reference proteome</keyword>
<gene>
    <name evidence="1" type="ORF">SAMN04488128_108177</name>
</gene>
<accession>A0A1T4U4B1</accession>
<dbReference type="AlphaFoldDB" id="A0A1T4U4B1"/>
<sequence length="133" mass="15387">MYEIIPFKRVGQFEFNTSISRYLDGDNFNFYPKGDGESWDTYSYRGGGIDIYTSDSIIESISCRSDCFLEGQMLIGMNIEDFWAVFKIAVSNIKMEKVYFFDGSEQDVYDVDCLGLQLWVDQYNTIVTVFVSI</sequence>
<dbReference type="OrthoDB" id="1050254at2"/>
<protein>
    <submittedName>
        <fullName evidence="1">Uncharacterized protein</fullName>
    </submittedName>
</protein>
<organism evidence="1 2">
    <name type="scientific">Chitinophaga eiseniae</name>
    <dbReference type="NCBI Taxonomy" id="634771"/>
    <lineage>
        <taxon>Bacteria</taxon>
        <taxon>Pseudomonadati</taxon>
        <taxon>Bacteroidota</taxon>
        <taxon>Chitinophagia</taxon>
        <taxon>Chitinophagales</taxon>
        <taxon>Chitinophagaceae</taxon>
        <taxon>Chitinophaga</taxon>
    </lineage>
</organism>
<dbReference type="Proteomes" id="UP000190367">
    <property type="component" value="Unassembled WGS sequence"/>
</dbReference>
<dbReference type="EMBL" id="FUWZ01000008">
    <property type="protein sequence ID" value="SKA47368.1"/>
    <property type="molecule type" value="Genomic_DNA"/>
</dbReference>
<proteinExistence type="predicted"/>
<dbReference type="RefSeq" id="WP_078673226.1">
    <property type="nucleotide sequence ID" value="NZ_FUWZ01000008.1"/>
</dbReference>
<evidence type="ECO:0000313" key="2">
    <source>
        <dbReference type="Proteomes" id="UP000190367"/>
    </source>
</evidence>
<evidence type="ECO:0000313" key="1">
    <source>
        <dbReference type="EMBL" id="SKA47368.1"/>
    </source>
</evidence>